<dbReference type="OrthoDB" id="9794241at2"/>
<proteinExistence type="predicted"/>
<dbReference type="NCBIfam" id="TIGR02453">
    <property type="entry name" value="TIGR02453 family protein"/>
    <property type="match status" value="1"/>
</dbReference>
<dbReference type="AlphaFoldDB" id="A0A521AWB1"/>
<organism evidence="1 2">
    <name type="scientific">Solitalea koreensis</name>
    <dbReference type="NCBI Taxonomy" id="543615"/>
    <lineage>
        <taxon>Bacteria</taxon>
        <taxon>Pseudomonadati</taxon>
        <taxon>Bacteroidota</taxon>
        <taxon>Sphingobacteriia</taxon>
        <taxon>Sphingobacteriales</taxon>
        <taxon>Sphingobacteriaceae</taxon>
        <taxon>Solitalea</taxon>
    </lineage>
</organism>
<dbReference type="EMBL" id="FXSZ01000001">
    <property type="protein sequence ID" value="SMO38860.1"/>
    <property type="molecule type" value="Genomic_DNA"/>
</dbReference>
<dbReference type="InterPro" id="IPR012808">
    <property type="entry name" value="CHP02453"/>
</dbReference>
<protein>
    <submittedName>
        <fullName evidence="1">TIGR02453 family protein</fullName>
    </submittedName>
</protein>
<dbReference type="Pfam" id="PF09365">
    <property type="entry name" value="DUF2461"/>
    <property type="match status" value="1"/>
</dbReference>
<dbReference type="RefSeq" id="WP_142601105.1">
    <property type="nucleotide sequence ID" value="NZ_FXSZ01000001.1"/>
</dbReference>
<evidence type="ECO:0000313" key="1">
    <source>
        <dbReference type="EMBL" id="SMO38860.1"/>
    </source>
</evidence>
<evidence type="ECO:0000313" key="2">
    <source>
        <dbReference type="Proteomes" id="UP000315971"/>
    </source>
</evidence>
<dbReference type="PIRSF" id="PIRSF028451">
    <property type="entry name" value="UCP028451"/>
    <property type="match status" value="1"/>
</dbReference>
<keyword evidence="2" id="KW-1185">Reference proteome</keyword>
<accession>A0A521AWB1</accession>
<dbReference type="PANTHER" id="PTHR36452:SF1">
    <property type="entry name" value="DUF2461 DOMAIN-CONTAINING PROTEIN"/>
    <property type="match status" value="1"/>
</dbReference>
<reference evidence="1 2" key="1">
    <citation type="submission" date="2017-05" db="EMBL/GenBank/DDBJ databases">
        <authorList>
            <person name="Varghese N."/>
            <person name="Submissions S."/>
        </authorList>
    </citation>
    <scope>NUCLEOTIDE SEQUENCE [LARGE SCALE GENOMIC DNA]</scope>
    <source>
        <strain evidence="1 2">DSM 21342</strain>
    </source>
</reference>
<gene>
    <name evidence="1" type="ORF">SAMN06265350_101467</name>
</gene>
<sequence length="220" mass="25240">MLHTSTFEFLTDLSKNNNREWFQLNKKRFEVAKQEVETFVDELLSKMVLFDSSIGELKGKDCLMRIYRDVRFSKNKDPYKKNFGIVISSVGRNVNGPCYYLHIEPGQVFVAGGYWMPSADHLKAIRQEIDYNTNDFKKIIESKSFIKTFGQLSEEEKLKIAPTGYPKDHPEIELLKNKSFIASSRLDDSALTTASASETVVAIFKEILPLNIFLQQAISH</sequence>
<name>A0A521AWB1_9SPHI</name>
<dbReference type="InterPro" id="IPR015996">
    <property type="entry name" value="UCP028451"/>
</dbReference>
<dbReference type="PANTHER" id="PTHR36452">
    <property type="entry name" value="CHROMOSOME 12, WHOLE GENOME SHOTGUN SEQUENCE"/>
    <property type="match status" value="1"/>
</dbReference>
<dbReference type="Proteomes" id="UP000315971">
    <property type="component" value="Unassembled WGS sequence"/>
</dbReference>